<keyword evidence="1" id="KW-0175">Coiled coil</keyword>
<proteinExistence type="predicted"/>
<dbReference type="AlphaFoldDB" id="A0A9P6JDL5"/>
<sequence length="128" mass="14739">YMYYHASEEDAVQFHSKYTTTSVSNLSAEIKRTINDNIMAIGKDMVEQSRRQYEELACRSYMQHEELTKLSAIVKSSRGNDEMKQEFAELKEHVASSRVNDKVEQELAELKGLVKELMSELRSKNAPS</sequence>
<keyword evidence="3" id="KW-1185">Reference proteome</keyword>
<evidence type="ECO:0000256" key="1">
    <source>
        <dbReference type="SAM" id="Coils"/>
    </source>
</evidence>
<feature type="coiled-coil region" evidence="1">
    <location>
        <begin position="80"/>
        <end position="120"/>
    </location>
</feature>
<organism evidence="2 3">
    <name type="scientific">Modicella reniformis</name>
    <dbReference type="NCBI Taxonomy" id="1440133"/>
    <lineage>
        <taxon>Eukaryota</taxon>
        <taxon>Fungi</taxon>
        <taxon>Fungi incertae sedis</taxon>
        <taxon>Mucoromycota</taxon>
        <taxon>Mortierellomycotina</taxon>
        <taxon>Mortierellomycetes</taxon>
        <taxon>Mortierellales</taxon>
        <taxon>Mortierellaceae</taxon>
        <taxon>Modicella</taxon>
    </lineage>
</organism>
<evidence type="ECO:0000313" key="2">
    <source>
        <dbReference type="EMBL" id="KAF9967812.1"/>
    </source>
</evidence>
<evidence type="ECO:0000313" key="3">
    <source>
        <dbReference type="Proteomes" id="UP000749646"/>
    </source>
</evidence>
<comment type="caution">
    <text evidence="2">The sequence shown here is derived from an EMBL/GenBank/DDBJ whole genome shotgun (WGS) entry which is preliminary data.</text>
</comment>
<reference evidence="2" key="1">
    <citation type="journal article" date="2020" name="Fungal Divers.">
        <title>Resolving the Mortierellaceae phylogeny through synthesis of multi-gene phylogenetics and phylogenomics.</title>
        <authorList>
            <person name="Vandepol N."/>
            <person name="Liber J."/>
            <person name="Desiro A."/>
            <person name="Na H."/>
            <person name="Kennedy M."/>
            <person name="Barry K."/>
            <person name="Grigoriev I.V."/>
            <person name="Miller A.N."/>
            <person name="O'Donnell K."/>
            <person name="Stajich J.E."/>
            <person name="Bonito G."/>
        </authorList>
    </citation>
    <scope>NUCLEOTIDE SEQUENCE</scope>
    <source>
        <strain evidence="2">MES-2147</strain>
    </source>
</reference>
<feature type="non-terminal residue" evidence="2">
    <location>
        <position position="1"/>
    </location>
</feature>
<dbReference type="Proteomes" id="UP000749646">
    <property type="component" value="Unassembled WGS sequence"/>
</dbReference>
<dbReference type="EMBL" id="JAAAHW010005562">
    <property type="protein sequence ID" value="KAF9967812.1"/>
    <property type="molecule type" value="Genomic_DNA"/>
</dbReference>
<gene>
    <name evidence="2" type="ORF">BGZ65_012911</name>
</gene>
<protein>
    <submittedName>
        <fullName evidence="2">Uncharacterized protein</fullName>
    </submittedName>
</protein>
<accession>A0A9P6JDL5</accession>
<name>A0A9P6JDL5_9FUNG</name>